<evidence type="ECO:0000313" key="3">
    <source>
        <dbReference type="EMBL" id="GAA1550053.1"/>
    </source>
</evidence>
<evidence type="ECO:0000256" key="1">
    <source>
        <dbReference type="SAM" id="MobiDB-lite"/>
    </source>
</evidence>
<reference evidence="4" key="1">
    <citation type="journal article" date="2019" name="Int. J. Syst. Evol. Microbiol.">
        <title>The Global Catalogue of Microorganisms (GCM) 10K type strain sequencing project: providing services to taxonomists for standard genome sequencing and annotation.</title>
        <authorList>
            <consortium name="The Broad Institute Genomics Platform"/>
            <consortium name="The Broad Institute Genome Sequencing Center for Infectious Disease"/>
            <person name="Wu L."/>
            <person name="Ma J."/>
        </authorList>
    </citation>
    <scope>NUCLEOTIDE SEQUENCE [LARGE SCALE GENOMIC DNA]</scope>
    <source>
        <strain evidence="4">JCM 15572</strain>
    </source>
</reference>
<gene>
    <name evidence="3" type="ORF">GCM10009804_03300</name>
</gene>
<comment type="caution">
    <text evidence="3">The sequence shown here is derived from an EMBL/GenBank/DDBJ whole genome shotgun (WGS) entry which is preliminary data.</text>
</comment>
<sequence length="105" mass="10907">MRIFASIIAAVLLLAGCGNNQEAGVPAPTTTVTATVTATPAAPDLDACRDAMRGDYETGWEKPAGSNDPYPPSARTAVCDGIDRPTLKRLMDEAVEDIMNGTTGP</sequence>
<feature type="region of interest" description="Disordered" evidence="1">
    <location>
        <begin position="56"/>
        <end position="78"/>
    </location>
</feature>
<protein>
    <submittedName>
        <fullName evidence="3">Uncharacterized protein</fullName>
    </submittedName>
</protein>
<organism evidence="3 4">
    <name type="scientific">Kribbella hippodromi</name>
    <dbReference type="NCBI Taxonomy" id="434347"/>
    <lineage>
        <taxon>Bacteria</taxon>
        <taxon>Bacillati</taxon>
        <taxon>Actinomycetota</taxon>
        <taxon>Actinomycetes</taxon>
        <taxon>Propionibacteriales</taxon>
        <taxon>Kribbellaceae</taxon>
        <taxon>Kribbella</taxon>
    </lineage>
</organism>
<keyword evidence="2" id="KW-0732">Signal</keyword>
<dbReference type="PROSITE" id="PS51257">
    <property type="entry name" value="PROKAR_LIPOPROTEIN"/>
    <property type="match status" value="1"/>
</dbReference>
<dbReference type="RefSeq" id="WP_344231484.1">
    <property type="nucleotide sequence ID" value="NZ_BAAAPH010000001.1"/>
</dbReference>
<keyword evidence="4" id="KW-1185">Reference proteome</keyword>
<feature type="chain" id="PRO_5046688916" evidence="2">
    <location>
        <begin position="24"/>
        <end position="105"/>
    </location>
</feature>
<dbReference type="EMBL" id="BAAAPH010000001">
    <property type="protein sequence ID" value="GAA1550053.1"/>
    <property type="molecule type" value="Genomic_DNA"/>
</dbReference>
<name>A0ABP4MTP7_9ACTN</name>
<feature type="signal peptide" evidence="2">
    <location>
        <begin position="1"/>
        <end position="23"/>
    </location>
</feature>
<accession>A0ABP4MTP7</accession>
<dbReference type="Proteomes" id="UP001501705">
    <property type="component" value="Unassembled WGS sequence"/>
</dbReference>
<evidence type="ECO:0000256" key="2">
    <source>
        <dbReference type="SAM" id="SignalP"/>
    </source>
</evidence>
<proteinExistence type="predicted"/>
<evidence type="ECO:0000313" key="4">
    <source>
        <dbReference type="Proteomes" id="UP001501705"/>
    </source>
</evidence>